<dbReference type="Gene3D" id="1.20.1560.10">
    <property type="entry name" value="ABC transporter type 1, transmembrane domain"/>
    <property type="match status" value="1"/>
</dbReference>
<keyword evidence="2 4" id="KW-1133">Transmembrane helix</keyword>
<keyword evidence="3 4" id="KW-0472">Membrane</keyword>
<evidence type="ECO:0000313" key="7">
    <source>
        <dbReference type="Proteomes" id="UP000663836"/>
    </source>
</evidence>
<gene>
    <name evidence="6" type="ORF">JBS370_LOCUS42195</name>
</gene>
<evidence type="ECO:0000256" key="3">
    <source>
        <dbReference type="ARBA" id="ARBA00023136"/>
    </source>
</evidence>
<sequence length="65" mass="7441">MFFWQAWLAALAIIIYVYRVVICGVQMRLAYSGLIFRKVLRLSSHTMNNFSSGEITNLLANDANK</sequence>
<name>A0A820LMW9_9BILA</name>
<dbReference type="Proteomes" id="UP000663836">
    <property type="component" value="Unassembled WGS sequence"/>
</dbReference>
<feature type="domain" description="ABC transmembrane type-1" evidence="5">
    <location>
        <begin position="8"/>
        <end position="65"/>
    </location>
</feature>
<dbReference type="PROSITE" id="PS50929">
    <property type="entry name" value="ABC_TM1F"/>
    <property type="match status" value="1"/>
</dbReference>
<evidence type="ECO:0000259" key="5">
    <source>
        <dbReference type="PROSITE" id="PS50929"/>
    </source>
</evidence>
<dbReference type="GO" id="GO:0016020">
    <property type="term" value="C:membrane"/>
    <property type="evidence" value="ECO:0007669"/>
    <property type="project" value="InterPro"/>
</dbReference>
<evidence type="ECO:0000313" key="6">
    <source>
        <dbReference type="EMBL" id="CAF4359747.1"/>
    </source>
</evidence>
<organism evidence="6 7">
    <name type="scientific">Rotaria sordida</name>
    <dbReference type="NCBI Taxonomy" id="392033"/>
    <lineage>
        <taxon>Eukaryota</taxon>
        <taxon>Metazoa</taxon>
        <taxon>Spiralia</taxon>
        <taxon>Gnathifera</taxon>
        <taxon>Rotifera</taxon>
        <taxon>Eurotatoria</taxon>
        <taxon>Bdelloidea</taxon>
        <taxon>Philodinida</taxon>
        <taxon>Philodinidae</taxon>
        <taxon>Rotaria</taxon>
    </lineage>
</organism>
<dbReference type="AlphaFoldDB" id="A0A820LMW9"/>
<protein>
    <recommendedName>
        <fullName evidence="5">ABC transmembrane type-1 domain-containing protein</fullName>
    </recommendedName>
</protein>
<evidence type="ECO:0000256" key="4">
    <source>
        <dbReference type="SAM" id="Phobius"/>
    </source>
</evidence>
<reference evidence="6" key="1">
    <citation type="submission" date="2021-02" db="EMBL/GenBank/DDBJ databases">
        <authorList>
            <person name="Nowell W R."/>
        </authorList>
    </citation>
    <scope>NUCLEOTIDE SEQUENCE</scope>
</reference>
<keyword evidence="1 4" id="KW-0812">Transmembrane</keyword>
<dbReference type="EMBL" id="CAJOBD010053702">
    <property type="protein sequence ID" value="CAF4359747.1"/>
    <property type="molecule type" value="Genomic_DNA"/>
</dbReference>
<dbReference type="GO" id="GO:0005524">
    <property type="term" value="F:ATP binding"/>
    <property type="evidence" value="ECO:0007669"/>
    <property type="project" value="InterPro"/>
</dbReference>
<evidence type="ECO:0000256" key="1">
    <source>
        <dbReference type="ARBA" id="ARBA00022692"/>
    </source>
</evidence>
<dbReference type="SUPFAM" id="SSF90123">
    <property type="entry name" value="ABC transporter transmembrane region"/>
    <property type="match status" value="1"/>
</dbReference>
<proteinExistence type="predicted"/>
<dbReference type="InterPro" id="IPR036640">
    <property type="entry name" value="ABC1_TM_sf"/>
</dbReference>
<dbReference type="InterPro" id="IPR011527">
    <property type="entry name" value="ABC1_TM_dom"/>
</dbReference>
<evidence type="ECO:0000256" key="2">
    <source>
        <dbReference type="ARBA" id="ARBA00022989"/>
    </source>
</evidence>
<comment type="caution">
    <text evidence="6">The sequence shown here is derived from an EMBL/GenBank/DDBJ whole genome shotgun (WGS) entry which is preliminary data.</text>
</comment>
<accession>A0A820LMW9</accession>
<feature type="non-terminal residue" evidence="6">
    <location>
        <position position="1"/>
    </location>
</feature>
<feature type="transmembrane region" description="Helical" evidence="4">
    <location>
        <begin position="6"/>
        <end position="31"/>
    </location>
</feature>
<dbReference type="GO" id="GO:0140359">
    <property type="term" value="F:ABC-type transporter activity"/>
    <property type="evidence" value="ECO:0007669"/>
    <property type="project" value="InterPro"/>
</dbReference>